<dbReference type="InterPro" id="IPR013324">
    <property type="entry name" value="RNA_pol_sigma_r3/r4-like"/>
</dbReference>
<comment type="caution">
    <text evidence="8">The sequence shown here is derived from an EMBL/GenBank/DDBJ whole genome shotgun (WGS) entry which is preliminary data.</text>
</comment>
<evidence type="ECO:0000313" key="9">
    <source>
        <dbReference type="Proteomes" id="UP000294498"/>
    </source>
</evidence>
<dbReference type="OrthoDB" id="1056775at2"/>
<evidence type="ECO:0000256" key="1">
    <source>
        <dbReference type="ARBA" id="ARBA00010641"/>
    </source>
</evidence>
<dbReference type="AlphaFoldDB" id="A0A4R8DEC3"/>
<evidence type="ECO:0000256" key="4">
    <source>
        <dbReference type="ARBA" id="ARBA00023125"/>
    </source>
</evidence>
<organism evidence="8 9">
    <name type="scientific">Dinghuibacter silviterrae</name>
    <dbReference type="NCBI Taxonomy" id="1539049"/>
    <lineage>
        <taxon>Bacteria</taxon>
        <taxon>Pseudomonadati</taxon>
        <taxon>Bacteroidota</taxon>
        <taxon>Chitinophagia</taxon>
        <taxon>Chitinophagales</taxon>
        <taxon>Chitinophagaceae</taxon>
        <taxon>Dinghuibacter</taxon>
    </lineage>
</organism>
<sequence>MEVAVFSHTNELVHRSRGGDAYSFQLLYKQYARAMYNTALRILGNTADAEDVLQEAFIDAYKNLSRFEEQSTFGVWLKKIVVYKSINQLRKKKLVLIEPPEVWDKEEPHPGEPDEALLQVHRIREAMERLSPGFRAVLSLYLFEGYDQEEIAGILGVTHATVRTQYIRGKARLLQLIREGGNP</sequence>
<evidence type="ECO:0000256" key="3">
    <source>
        <dbReference type="ARBA" id="ARBA00023082"/>
    </source>
</evidence>
<dbReference type="EMBL" id="SODV01000002">
    <property type="protein sequence ID" value="TDW95775.1"/>
    <property type="molecule type" value="Genomic_DNA"/>
</dbReference>
<evidence type="ECO:0000256" key="2">
    <source>
        <dbReference type="ARBA" id="ARBA00023015"/>
    </source>
</evidence>
<dbReference type="InterPro" id="IPR013325">
    <property type="entry name" value="RNA_pol_sigma_r2"/>
</dbReference>
<evidence type="ECO:0000259" key="7">
    <source>
        <dbReference type="Pfam" id="PF08281"/>
    </source>
</evidence>
<dbReference type="Pfam" id="PF08281">
    <property type="entry name" value="Sigma70_r4_2"/>
    <property type="match status" value="1"/>
</dbReference>
<dbReference type="NCBIfam" id="TIGR02937">
    <property type="entry name" value="sigma70-ECF"/>
    <property type="match status" value="1"/>
</dbReference>
<keyword evidence="2" id="KW-0805">Transcription regulation</keyword>
<keyword evidence="4" id="KW-0238">DNA-binding</keyword>
<dbReference type="CDD" id="cd06171">
    <property type="entry name" value="Sigma70_r4"/>
    <property type="match status" value="1"/>
</dbReference>
<protein>
    <submittedName>
        <fullName evidence="8">RNA polymerase sigma-70 factor (ECF subfamily)</fullName>
    </submittedName>
</protein>
<accession>A0A4R8DEC3</accession>
<feature type="domain" description="RNA polymerase sigma-70 region 2" evidence="6">
    <location>
        <begin position="27"/>
        <end position="93"/>
    </location>
</feature>
<feature type="domain" description="RNA polymerase sigma factor 70 region 4 type 2" evidence="7">
    <location>
        <begin position="122"/>
        <end position="173"/>
    </location>
</feature>
<dbReference type="InterPro" id="IPR036388">
    <property type="entry name" value="WH-like_DNA-bd_sf"/>
</dbReference>
<dbReference type="SUPFAM" id="SSF88946">
    <property type="entry name" value="Sigma2 domain of RNA polymerase sigma factors"/>
    <property type="match status" value="1"/>
</dbReference>
<dbReference type="InterPro" id="IPR007627">
    <property type="entry name" value="RNA_pol_sigma70_r2"/>
</dbReference>
<dbReference type="InterPro" id="IPR013249">
    <property type="entry name" value="RNA_pol_sigma70_r4_t2"/>
</dbReference>
<dbReference type="InterPro" id="IPR039425">
    <property type="entry name" value="RNA_pol_sigma-70-like"/>
</dbReference>
<name>A0A4R8DEC3_9BACT</name>
<evidence type="ECO:0000313" key="8">
    <source>
        <dbReference type="EMBL" id="TDW95775.1"/>
    </source>
</evidence>
<dbReference type="GO" id="GO:0003677">
    <property type="term" value="F:DNA binding"/>
    <property type="evidence" value="ECO:0007669"/>
    <property type="project" value="UniProtKB-KW"/>
</dbReference>
<evidence type="ECO:0000259" key="6">
    <source>
        <dbReference type="Pfam" id="PF04542"/>
    </source>
</evidence>
<dbReference type="Pfam" id="PF04542">
    <property type="entry name" value="Sigma70_r2"/>
    <property type="match status" value="1"/>
</dbReference>
<keyword evidence="9" id="KW-1185">Reference proteome</keyword>
<keyword evidence="5" id="KW-0804">Transcription</keyword>
<dbReference type="GO" id="GO:0006352">
    <property type="term" value="P:DNA-templated transcription initiation"/>
    <property type="evidence" value="ECO:0007669"/>
    <property type="project" value="InterPro"/>
</dbReference>
<comment type="similarity">
    <text evidence="1">Belongs to the sigma-70 factor family. ECF subfamily.</text>
</comment>
<dbReference type="GO" id="GO:0016987">
    <property type="term" value="F:sigma factor activity"/>
    <property type="evidence" value="ECO:0007669"/>
    <property type="project" value="UniProtKB-KW"/>
</dbReference>
<dbReference type="RefSeq" id="WP_133995446.1">
    <property type="nucleotide sequence ID" value="NZ_SODV01000002.1"/>
</dbReference>
<keyword evidence="3" id="KW-0731">Sigma factor</keyword>
<dbReference type="PANTHER" id="PTHR43133:SF8">
    <property type="entry name" value="RNA POLYMERASE SIGMA FACTOR HI_1459-RELATED"/>
    <property type="match status" value="1"/>
</dbReference>
<dbReference type="Gene3D" id="1.10.1740.10">
    <property type="match status" value="1"/>
</dbReference>
<dbReference type="Proteomes" id="UP000294498">
    <property type="component" value="Unassembled WGS sequence"/>
</dbReference>
<gene>
    <name evidence="8" type="ORF">EDB95_3586</name>
</gene>
<dbReference type="SUPFAM" id="SSF88659">
    <property type="entry name" value="Sigma3 and sigma4 domains of RNA polymerase sigma factors"/>
    <property type="match status" value="1"/>
</dbReference>
<dbReference type="InterPro" id="IPR014284">
    <property type="entry name" value="RNA_pol_sigma-70_dom"/>
</dbReference>
<reference evidence="8 9" key="1">
    <citation type="submission" date="2019-03" db="EMBL/GenBank/DDBJ databases">
        <title>Genomic Encyclopedia of Type Strains, Phase IV (KMG-IV): sequencing the most valuable type-strain genomes for metagenomic binning, comparative biology and taxonomic classification.</title>
        <authorList>
            <person name="Goeker M."/>
        </authorList>
    </citation>
    <scope>NUCLEOTIDE SEQUENCE [LARGE SCALE GENOMIC DNA]</scope>
    <source>
        <strain evidence="8 9">DSM 100059</strain>
    </source>
</reference>
<evidence type="ECO:0000256" key="5">
    <source>
        <dbReference type="ARBA" id="ARBA00023163"/>
    </source>
</evidence>
<proteinExistence type="inferred from homology"/>
<dbReference type="PANTHER" id="PTHR43133">
    <property type="entry name" value="RNA POLYMERASE ECF-TYPE SIGMA FACTO"/>
    <property type="match status" value="1"/>
</dbReference>
<dbReference type="Gene3D" id="1.10.10.10">
    <property type="entry name" value="Winged helix-like DNA-binding domain superfamily/Winged helix DNA-binding domain"/>
    <property type="match status" value="1"/>
</dbReference>